<dbReference type="SUPFAM" id="SSF69593">
    <property type="entry name" value="Glycerol-3-phosphate (1)-acyltransferase"/>
    <property type="match status" value="1"/>
</dbReference>
<evidence type="ECO:0000256" key="2">
    <source>
        <dbReference type="ARBA" id="ARBA00023315"/>
    </source>
</evidence>
<protein>
    <submittedName>
        <fullName evidence="5">1-acyl-sn-glycerol-3-phosphate acyltransferase</fullName>
        <ecNumber evidence="5">2.3.1.51</ecNumber>
    </submittedName>
</protein>
<dbReference type="PANTHER" id="PTHR10434:SF11">
    <property type="entry name" value="1-ACYL-SN-GLYCEROL-3-PHOSPHATE ACYLTRANSFERASE"/>
    <property type="match status" value="1"/>
</dbReference>
<dbReference type="GO" id="GO:0003841">
    <property type="term" value="F:1-acylglycerol-3-phosphate O-acyltransferase activity"/>
    <property type="evidence" value="ECO:0007669"/>
    <property type="project" value="UniProtKB-EC"/>
</dbReference>
<dbReference type="EC" id="2.3.1.51" evidence="5"/>
<evidence type="ECO:0000313" key="7">
    <source>
        <dbReference type="Proteomes" id="UP000618382"/>
    </source>
</evidence>
<dbReference type="SMART" id="SM00563">
    <property type="entry name" value="PlsC"/>
    <property type="match status" value="1"/>
</dbReference>
<comment type="caution">
    <text evidence="5">The sequence shown here is derived from an EMBL/GenBank/DDBJ whole genome shotgun (WGS) entry which is preliminary data.</text>
</comment>
<feature type="domain" description="Phospholipid/glycerol acyltransferase" evidence="3">
    <location>
        <begin position="46"/>
        <end position="155"/>
    </location>
</feature>
<dbReference type="EMBL" id="JACCBK010000001">
    <property type="protein sequence ID" value="NYD84808.1"/>
    <property type="molecule type" value="Genomic_DNA"/>
</dbReference>
<dbReference type="Proteomes" id="UP000577956">
    <property type="component" value="Unassembled WGS sequence"/>
</dbReference>
<evidence type="ECO:0000259" key="3">
    <source>
        <dbReference type="SMART" id="SM00563"/>
    </source>
</evidence>
<evidence type="ECO:0000313" key="4">
    <source>
        <dbReference type="EMBL" id="GIG31876.1"/>
    </source>
</evidence>
<dbReference type="AlphaFoldDB" id="A0A7Y9FCU5"/>
<dbReference type="Pfam" id="PF01553">
    <property type="entry name" value="Acyltransferase"/>
    <property type="match status" value="1"/>
</dbReference>
<name>A0A7Y9FCU5_9CELL</name>
<dbReference type="RefSeq" id="WP_140458903.1">
    <property type="nucleotide sequence ID" value="NZ_BAABFI010000003.1"/>
</dbReference>
<evidence type="ECO:0000313" key="5">
    <source>
        <dbReference type="EMBL" id="NYD84808.1"/>
    </source>
</evidence>
<keyword evidence="1 5" id="KW-0808">Transferase</keyword>
<keyword evidence="7" id="KW-1185">Reference proteome</keyword>
<gene>
    <name evidence="5" type="ORF">BKA21_000357</name>
    <name evidence="4" type="ORF">Col01nite_10350</name>
</gene>
<reference evidence="4 7" key="2">
    <citation type="submission" date="2021-01" db="EMBL/GenBank/DDBJ databases">
        <title>Whole genome shotgun sequence of Cellulomonas oligotrophica NBRC 109435.</title>
        <authorList>
            <person name="Komaki H."/>
            <person name="Tamura T."/>
        </authorList>
    </citation>
    <scope>NUCLEOTIDE SEQUENCE [LARGE SCALE GENOMIC DNA]</scope>
    <source>
        <strain evidence="4 7">NBRC 109435</strain>
    </source>
</reference>
<reference evidence="5 6" key="1">
    <citation type="submission" date="2020-07" db="EMBL/GenBank/DDBJ databases">
        <title>Sequencing the genomes of 1000 actinobacteria strains.</title>
        <authorList>
            <person name="Klenk H.-P."/>
        </authorList>
    </citation>
    <scope>NUCLEOTIDE SEQUENCE [LARGE SCALE GENOMIC DNA]</scope>
    <source>
        <strain evidence="5 6">DSM 24482</strain>
    </source>
</reference>
<dbReference type="Proteomes" id="UP000618382">
    <property type="component" value="Unassembled WGS sequence"/>
</dbReference>
<keyword evidence="2 5" id="KW-0012">Acyltransferase</keyword>
<dbReference type="GO" id="GO:0005886">
    <property type="term" value="C:plasma membrane"/>
    <property type="evidence" value="ECO:0007669"/>
    <property type="project" value="TreeGrafter"/>
</dbReference>
<dbReference type="GO" id="GO:0006654">
    <property type="term" value="P:phosphatidic acid biosynthetic process"/>
    <property type="evidence" value="ECO:0007669"/>
    <property type="project" value="TreeGrafter"/>
</dbReference>
<proteinExistence type="predicted"/>
<dbReference type="CDD" id="cd07989">
    <property type="entry name" value="LPLAT_AGPAT-like"/>
    <property type="match status" value="1"/>
</dbReference>
<dbReference type="InterPro" id="IPR002123">
    <property type="entry name" value="Plipid/glycerol_acylTrfase"/>
</dbReference>
<sequence length="229" mass="23845">MTGRPQDAAPSARAAVWGHQAGRFLAHVVWRTRVTGAEHVPADGPVLLAANHVSAIDGPLLVGASPRPLHVMVKQEMFTGLLGAYLRSAGQIPVDRTGGRTALQQALAVLRRGGAVGIFPEGNRGNGAVESARAGIAWLAVQSGAPVVPVAILGTRRTGEDVGHVPGLRRTVHVQIGAPVHVVRTDLPRRQAIAAAADDVRTALADLVADAQERTGVRLPEDDGARPLP</sequence>
<accession>A0A7Y9FCU5</accession>
<evidence type="ECO:0000256" key="1">
    <source>
        <dbReference type="ARBA" id="ARBA00022679"/>
    </source>
</evidence>
<dbReference type="EMBL" id="BONN01000002">
    <property type="protein sequence ID" value="GIG31876.1"/>
    <property type="molecule type" value="Genomic_DNA"/>
</dbReference>
<organism evidence="5 6">
    <name type="scientific">Cellulomonas oligotrophica</name>
    <dbReference type="NCBI Taxonomy" id="931536"/>
    <lineage>
        <taxon>Bacteria</taxon>
        <taxon>Bacillati</taxon>
        <taxon>Actinomycetota</taxon>
        <taxon>Actinomycetes</taxon>
        <taxon>Micrococcales</taxon>
        <taxon>Cellulomonadaceae</taxon>
        <taxon>Cellulomonas</taxon>
    </lineage>
</organism>
<dbReference type="PANTHER" id="PTHR10434">
    <property type="entry name" value="1-ACYL-SN-GLYCEROL-3-PHOSPHATE ACYLTRANSFERASE"/>
    <property type="match status" value="1"/>
</dbReference>
<evidence type="ECO:0000313" key="6">
    <source>
        <dbReference type="Proteomes" id="UP000577956"/>
    </source>
</evidence>